<gene>
    <name evidence="2" type="ORF">GCM10008967_30270</name>
</gene>
<name>A0ABN0WIM7_9BACI</name>
<dbReference type="RefSeq" id="WP_343800584.1">
    <property type="nucleotide sequence ID" value="NZ_BAAADJ010000053.1"/>
</dbReference>
<reference evidence="2 3" key="1">
    <citation type="journal article" date="2019" name="Int. J. Syst. Evol. Microbiol.">
        <title>The Global Catalogue of Microorganisms (GCM) 10K type strain sequencing project: providing services to taxonomists for standard genome sequencing and annotation.</title>
        <authorList>
            <consortium name="The Broad Institute Genomics Platform"/>
            <consortium name="The Broad Institute Genome Sequencing Center for Infectious Disease"/>
            <person name="Wu L."/>
            <person name="Ma J."/>
        </authorList>
    </citation>
    <scope>NUCLEOTIDE SEQUENCE [LARGE SCALE GENOMIC DNA]</scope>
    <source>
        <strain evidence="2 3">JCM 9731</strain>
    </source>
</reference>
<evidence type="ECO:0000256" key="1">
    <source>
        <dbReference type="SAM" id="MobiDB-lite"/>
    </source>
</evidence>
<evidence type="ECO:0000313" key="2">
    <source>
        <dbReference type="EMBL" id="GAA0337935.1"/>
    </source>
</evidence>
<feature type="region of interest" description="Disordered" evidence="1">
    <location>
        <begin position="1"/>
        <end position="23"/>
    </location>
</feature>
<protein>
    <submittedName>
        <fullName evidence="2">Uncharacterized protein</fullName>
    </submittedName>
</protein>
<keyword evidence="3" id="KW-1185">Reference proteome</keyword>
<proteinExistence type="predicted"/>
<sequence length="108" mass="12836">MPKKAASEQEGTEKEKNNVVPIKEEKEDQIKSLNRMLGAVLEYLSDDQIEEIDIEYLLQNTKGLQEWWDKYREQNRKKIEEEVKKSLEGLSLDELEKIREQIKQKKSD</sequence>
<accession>A0ABN0WIM7</accession>
<dbReference type="EMBL" id="BAAADJ010000053">
    <property type="protein sequence ID" value="GAA0337935.1"/>
    <property type="molecule type" value="Genomic_DNA"/>
</dbReference>
<organism evidence="2 3">
    <name type="scientific">Bacillus carboniphilus</name>
    <dbReference type="NCBI Taxonomy" id="86663"/>
    <lineage>
        <taxon>Bacteria</taxon>
        <taxon>Bacillati</taxon>
        <taxon>Bacillota</taxon>
        <taxon>Bacilli</taxon>
        <taxon>Bacillales</taxon>
        <taxon>Bacillaceae</taxon>
        <taxon>Bacillus</taxon>
    </lineage>
</organism>
<evidence type="ECO:0000313" key="3">
    <source>
        <dbReference type="Proteomes" id="UP001500782"/>
    </source>
</evidence>
<dbReference type="Proteomes" id="UP001500782">
    <property type="component" value="Unassembled WGS sequence"/>
</dbReference>
<comment type="caution">
    <text evidence="2">The sequence shown here is derived from an EMBL/GenBank/DDBJ whole genome shotgun (WGS) entry which is preliminary data.</text>
</comment>